<sequence>MGGNRVIDRRESKGFELIDSWDSGFGWFAHPDESAMRASHAFAFDNGVWIVDPLDSPGIHDRIAELGEVVGVAICSSWHTRDANHFAERYDVPIYIPAGMPNVGAQVTGTVERYADDLPDADVRIFHRQLVPGFGEAILYHDSGRTLYIPDTLGTAPYYLVGEERLGAPLLARLNPPRSLLSLNPARICVGHGRGIFEDPTPALQDAIVNGRRRMPRALFENFGTGIRIAYATLRR</sequence>
<keyword evidence="2" id="KW-1185">Reference proteome</keyword>
<protein>
    <recommendedName>
        <fullName evidence="3">Glyoxylase-like metal-dependent hydrolase (Beta-lactamase superfamily II)</fullName>
    </recommendedName>
</protein>
<proteinExistence type="predicted"/>
<dbReference type="Gene3D" id="3.60.15.10">
    <property type="entry name" value="Ribonuclease Z/Hydroxyacylglutathione hydrolase-like"/>
    <property type="match status" value="1"/>
</dbReference>
<name>A0A3R7GTQ3_9EURY</name>
<organism evidence="1 2">
    <name type="scientific">Halopiger aswanensis</name>
    <dbReference type="NCBI Taxonomy" id="148449"/>
    <lineage>
        <taxon>Archaea</taxon>
        <taxon>Methanobacteriati</taxon>
        <taxon>Methanobacteriota</taxon>
        <taxon>Stenosarchaea group</taxon>
        <taxon>Halobacteria</taxon>
        <taxon>Halobacteriales</taxon>
        <taxon>Natrialbaceae</taxon>
        <taxon>Halopiger</taxon>
    </lineage>
</organism>
<evidence type="ECO:0008006" key="3">
    <source>
        <dbReference type="Google" id="ProtNLM"/>
    </source>
</evidence>
<evidence type="ECO:0000313" key="2">
    <source>
        <dbReference type="Proteomes" id="UP000283805"/>
    </source>
</evidence>
<dbReference type="SUPFAM" id="SSF56281">
    <property type="entry name" value="Metallo-hydrolase/oxidoreductase"/>
    <property type="match status" value="1"/>
</dbReference>
<dbReference type="AlphaFoldDB" id="A0A3R7GTQ3"/>
<dbReference type="OrthoDB" id="169463at2157"/>
<dbReference type="InterPro" id="IPR036866">
    <property type="entry name" value="RibonucZ/Hydroxyglut_hydro"/>
</dbReference>
<dbReference type="RefSeq" id="WP_120246355.1">
    <property type="nucleotide sequence ID" value="NZ_RAPO01000004.1"/>
</dbReference>
<gene>
    <name evidence="1" type="ORF">ATJ93_4038</name>
</gene>
<dbReference type="Proteomes" id="UP000283805">
    <property type="component" value="Unassembled WGS sequence"/>
</dbReference>
<evidence type="ECO:0000313" key="1">
    <source>
        <dbReference type="EMBL" id="RKD89210.1"/>
    </source>
</evidence>
<dbReference type="EMBL" id="RAPO01000004">
    <property type="protein sequence ID" value="RKD89210.1"/>
    <property type="molecule type" value="Genomic_DNA"/>
</dbReference>
<reference evidence="1 2" key="1">
    <citation type="submission" date="2018-09" db="EMBL/GenBank/DDBJ databases">
        <title>Genomic Encyclopedia of Archaeal and Bacterial Type Strains, Phase II (KMG-II): from individual species to whole genera.</title>
        <authorList>
            <person name="Goeker M."/>
        </authorList>
    </citation>
    <scope>NUCLEOTIDE SEQUENCE [LARGE SCALE GENOMIC DNA]</scope>
    <source>
        <strain evidence="1 2">DSM 13151</strain>
    </source>
</reference>
<accession>A0A3R7GTQ3</accession>
<comment type="caution">
    <text evidence="1">The sequence shown here is derived from an EMBL/GenBank/DDBJ whole genome shotgun (WGS) entry which is preliminary data.</text>
</comment>